<comment type="similarity">
    <text evidence="2">Belongs to the PPase family.</text>
</comment>
<reference evidence="9" key="1">
    <citation type="submission" date="2020-06" db="EMBL/GenBank/DDBJ databases">
        <title>A chromosome-scale genome assembly of Talaromyces rugulosus W13939.</title>
        <authorList>
            <person name="Wang B."/>
            <person name="Guo L."/>
            <person name="Ye K."/>
            <person name="Wang L."/>
        </authorList>
    </citation>
    <scope>NUCLEOTIDE SEQUENCE [LARGE SCALE GENOMIC DNA]</scope>
    <source>
        <strain evidence="9">W13939</strain>
    </source>
</reference>
<dbReference type="GO" id="GO:0005737">
    <property type="term" value="C:cytoplasm"/>
    <property type="evidence" value="ECO:0007669"/>
    <property type="project" value="InterPro"/>
</dbReference>
<organism evidence="8 9">
    <name type="scientific">Talaromyces rugulosus</name>
    <name type="common">Penicillium rugulosum</name>
    <dbReference type="NCBI Taxonomy" id="121627"/>
    <lineage>
        <taxon>Eukaryota</taxon>
        <taxon>Fungi</taxon>
        <taxon>Dikarya</taxon>
        <taxon>Ascomycota</taxon>
        <taxon>Pezizomycotina</taxon>
        <taxon>Eurotiomycetes</taxon>
        <taxon>Eurotiomycetidae</taxon>
        <taxon>Eurotiales</taxon>
        <taxon>Trichocomaceae</taxon>
        <taxon>Talaromyces</taxon>
        <taxon>Talaromyces sect. Islandici</taxon>
    </lineage>
</organism>
<protein>
    <recommendedName>
        <fullName evidence="3">inorganic diphosphatase</fullName>
        <ecNumber evidence="3">3.6.1.1</ecNumber>
    </recommendedName>
</protein>
<sequence length="234" mass="25978">MSPSPKYQTQVSGSVENGDFQLSFAADNGSPISPWHDIPLMADSTERIFHMVVEIPRGSRPKMEIAKEVPGNPIKQDMTWEDPSTIDSETNANGDDDPLDVCEIGSRVSTVGEVKRVKVLGAFVIIDQGETDWKVVAVDVEDPLATKLNDISDVEANTPGFMASLKNWFCMYKVPEGKKANTLPLGQTDKTQSYALDLIDRCHNEWHSCRRRLLERSHKSESKPDVDISEESSA</sequence>
<name>A0A7H8RBE4_TALRU</name>
<dbReference type="GeneID" id="55997987"/>
<dbReference type="KEGG" id="trg:TRUGW13939_10508"/>
<keyword evidence="5" id="KW-0378">Hydrolase</keyword>
<dbReference type="PANTHER" id="PTHR10286">
    <property type="entry name" value="INORGANIC PYROPHOSPHATASE"/>
    <property type="match status" value="1"/>
</dbReference>
<gene>
    <name evidence="8" type="ORF">TRUGW13939_10508</name>
</gene>
<dbReference type="Pfam" id="PF00719">
    <property type="entry name" value="Pyrophosphatase"/>
    <property type="match status" value="1"/>
</dbReference>
<evidence type="ECO:0000313" key="8">
    <source>
        <dbReference type="EMBL" id="QKX63338.1"/>
    </source>
</evidence>
<accession>A0A7H8RBE4</accession>
<evidence type="ECO:0000256" key="3">
    <source>
        <dbReference type="ARBA" id="ARBA00012146"/>
    </source>
</evidence>
<proteinExistence type="inferred from homology"/>
<dbReference type="InterPro" id="IPR008162">
    <property type="entry name" value="Pyrophosphatase"/>
</dbReference>
<dbReference type="GO" id="GO:0006796">
    <property type="term" value="P:phosphate-containing compound metabolic process"/>
    <property type="evidence" value="ECO:0007669"/>
    <property type="project" value="InterPro"/>
</dbReference>
<dbReference type="RefSeq" id="XP_035349512.1">
    <property type="nucleotide sequence ID" value="XM_035493619.1"/>
</dbReference>
<feature type="region of interest" description="Disordered" evidence="7">
    <location>
        <begin position="73"/>
        <end position="98"/>
    </location>
</feature>
<dbReference type="AlphaFoldDB" id="A0A7H8RBE4"/>
<dbReference type="OrthoDB" id="1608002at2759"/>
<evidence type="ECO:0000256" key="5">
    <source>
        <dbReference type="ARBA" id="ARBA00022801"/>
    </source>
</evidence>
<evidence type="ECO:0000256" key="7">
    <source>
        <dbReference type="SAM" id="MobiDB-lite"/>
    </source>
</evidence>
<dbReference type="GO" id="GO:0000287">
    <property type="term" value="F:magnesium ion binding"/>
    <property type="evidence" value="ECO:0007669"/>
    <property type="project" value="InterPro"/>
</dbReference>
<evidence type="ECO:0000313" key="9">
    <source>
        <dbReference type="Proteomes" id="UP000509510"/>
    </source>
</evidence>
<dbReference type="SUPFAM" id="SSF50324">
    <property type="entry name" value="Inorganic pyrophosphatase"/>
    <property type="match status" value="1"/>
</dbReference>
<evidence type="ECO:0000256" key="1">
    <source>
        <dbReference type="ARBA" id="ARBA00001946"/>
    </source>
</evidence>
<dbReference type="InterPro" id="IPR036649">
    <property type="entry name" value="Pyrophosphatase_sf"/>
</dbReference>
<dbReference type="GO" id="GO:0004427">
    <property type="term" value="F:inorganic diphosphate phosphatase activity"/>
    <property type="evidence" value="ECO:0007669"/>
    <property type="project" value="UniProtKB-EC"/>
</dbReference>
<evidence type="ECO:0000256" key="6">
    <source>
        <dbReference type="ARBA" id="ARBA00022842"/>
    </source>
</evidence>
<dbReference type="EC" id="3.6.1.1" evidence="3"/>
<dbReference type="Gene3D" id="3.90.80.10">
    <property type="entry name" value="Inorganic pyrophosphatase"/>
    <property type="match status" value="2"/>
</dbReference>
<comment type="cofactor">
    <cofactor evidence="1">
        <name>Mg(2+)</name>
        <dbReference type="ChEBI" id="CHEBI:18420"/>
    </cofactor>
</comment>
<keyword evidence="4" id="KW-0479">Metal-binding</keyword>
<dbReference type="PROSITE" id="PS00387">
    <property type="entry name" value="PPASE"/>
    <property type="match status" value="1"/>
</dbReference>
<evidence type="ECO:0000256" key="4">
    <source>
        <dbReference type="ARBA" id="ARBA00022723"/>
    </source>
</evidence>
<dbReference type="Proteomes" id="UP000509510">
    <property type="component" value="Chromosome VI"/>
</dbReference>
<keyword evidence="9" id="KW-1185">Reference proteome</keyword>
<dbReference type="EMBL" id="CP055903">
    <property type="protein sequence ID" value="QKX63338.1"/>
    <property type="molecule type" value="Genomic_DNA"/>
</dbReference>
<evidence type="ECO:0000256" key="2">
    <source>
        <dbReference type="ARBA" id="ARBA00006220"/>
    </source>
</evidence>
<keyword evidence="6" id="KW-0460">Magnesium</keyword>